<feature type="repeat" description="TPR" evidence="3">
    <location>
        <begin position="568"/>
        <end position="601"/>
    </location>
</feature>
<protein>
    <submittedName>
        <fullName evidence="6">Tetratricopeptide repeat protein</fullName>
    </submittedName>
</protein>
<dbReference type="SUPFAM" id="SSF48452">
    <property type="entry name" value="TPR-like"/>
    <property type="match status" value="3"/>
</dbReference>
<dbReference type="InterPro" id="IPR051685">
    <property type="entry name" value="Ycf3/AcsC/BcsC/TPR_MFPF"/>
</dbReference>
<dbReference type="EMBL" id="JAENIG010000013">
    <property type="protein sequence ID" value="MBK1856389.1"/>
    <property type="molecule type" value="Genomic_DNA"/>
</dbReference>
<keyword evidence="2 3" id="KW-0802">TPR repeat</keyword>
<organism evidence="6 7">
    <name type="scientific">Oceaniferula flava</name>
    <dbReference type="NCBI Taxonomy" id="2800421"/>
    <lineage>
        <taxon>Bacteria</taxon>
        <taxon>Pseudomonadati</taxon>
        <taxon>Verrucomicrobiota</taxon>
        <taxon>Verrucomicrobiia</taxon>
        <taxon>Verrucomicrobiales</taxon>
        <taxon>Verrucomicrobiaceae</taxon>
        <taxon>Oceaniferula</taxon>
    </lineage>
</organism>
<evidence type="ECO:0000256" key="5">
    <source>
        <dbReference type="SAM" id="SignalP"/>
    </source>
</evidence>
<feature type="signal peptide" evidence="5">
    <location>
        <begin position="1"/>
        <end position="30"/>
    </location>
</feature>
<accession>A0AAE2SGE0</accession>
<dbReference type="PANTHER" id="PTHR44943:SF8">
    <property type="entry name" value="TPR REPEAT-CONTAINING PROTEIN MJ0263"/>
    <property type="match status" value="1"/>
</dbReference>
<keyword evidence="7" id="KW-1185">Reference proteome</keyword>
<keyword evidence="1" id="KW-0677">Repeat</keyword>
<dbReference type="RefSeq" id="WP_309491012.1">
    <property type="nucleotide sequence ID" value="NZ_JAENIG010000013.1"/>
</dbReference>
<dbReference type="PANTHER" id="PTHR44943">
    <property type="entry name" value="CELLULOSE SYNTHASE OPERON PROTEIN C"/>
    <property type="match status" value="1"/>
</dbReference>
<evidence type="ECO:0000256" key="4">
    <source>
        <dbReference type="SAM" id="MobiDB-lite"/>
    </source>
</evidence>
<dbReference type="AlphaFoldDB" id="A0AAE2SGE0"/>
<dbReference type="SMART" id="SM00028">
    <property type="entry name" value="TPR"/>
    <property type="match status" value="5"/>
</dbReference>
<name>A0AAE2SGE0_9BACT</name>
<dbReference type="Proteomes" id="UP000634206">
    <property type="component" value="Unassembled WGS sequence"/>
</dbReference>
<dbReference type="PROSITE" id="PS50005">
    <property type="entry name" value="TPR"/>
    <property type="match status" value="1"/>
</dbReference>
<evidence type="ECO:0000256" key="3">
    <source>
        <dbReference type="PROSITE-ProRule" id="PRU00339"/>
    </source>
</evidence>
<evidence type="ECO:0000313" key="7">
    <source>
        <dbReference type="Proteomes" id="UP000634206"/>
    </source>
</evidence>
<proteinExistence type="predicted"/>
<sequence>MNTKFSHSSISRLLVMCAVAWVASFSTAKAQDLNTQMTQANQAWKEKQYDKCQAIFTRIVTSYAARAPLLYGPKFGVIYYRKGLCELKLADIAKRGNKKEEAKKWFDAAAKSFETCYKKYPNGASGMPKTTNTSHKAALQRWAEASMGKQEYKEAIKLYQKFLNERDKGRDKILPTPGGFYINLAICHFLMEKPQIPQGIRHFETALKNKEKMRTQDAGIVAGFLSLSQAVIKEKDEAAMVDFLNKNRADITLSPYQMYEFTPVFLKLAGNALEADMFVAAFNLYALVPGTEEAIQDIKVRLDQLGERRGIVDGQAIIDADRLSKGLEKLREKLRSGDPDDVKVLSAMTYLHDQASNQRGVFGSLEQLELYYKKSSKREQNLFNLVRVSSLIGENLTTEHYGSIFLRDFPDSDKVEAVRQLMLSSLFFGGEYKKSLEVAEVLIDKVPKPSEQHDICLFVLGGSHFYLGNFEKAQPFLEQHVKDYPKSNFIMHSEYFQGSNLTRLQYWDKAAKLLDEFLAKYKDPNKNIYMPNALYDRANCHFSESEYDPAMALLNRLESEFSQSVVIDMAYNMKGNIFESTGNRDEAEKYYNLALETAEKRDNEIVAGEALSYLVGMLGTEKIDKKPNPRIKDAIPFYDKFIKEYSDSPYKPQVVVYGMPALRAAGREQEGLDNLQAMITELAGKKRQAFLEEVVNAYSDAFLAVKGNTPEKLKEKYYNFPGIDLSDKRTLALLRIALIGVFEEQLKTAAKDKKEDQLLRYEAGIKALFTDLRSQFQPKDLTNFVLIRVGDYLREKTSAPKQSLPYYEELLGRKDKTGMEFKALLGIADVMGASDAPSDNKKALVSLERVHSSANDDPTTQEKALFRMVEINAKLDDWEAVGKTARQYLDEKHTKKVAEVSFLYAQSFDKRNMVNDALFQYGMVYSRYTGFIAISAPAVKRVMELMWERNLEVGATVGDGAKAITLTKSDRQSAYETIGSKYINSTRRIRETNKNMTDAEKAVWDDMAALVKEFESTGQVKTMEEIKKEQAENRRRGRSND</sequence>
<reference evidence="6" key="1">
    <citation type="submission" date="2021-01" db="EMBL/GenBank/DDBJ databases">
        <title>Modified the classification status of verrucomicrobia.</title>
        <authorList>
            <person name="Feng X."/>
        </authorList>
    </citation>
    <scope>NUCLEOTIDE SEQUENCE</scope>
    <source>
        <strain evidence="6">5K15</strain>
    </source>
</reference>
<dbReference type="InterPro" id="IPR019734">
    <property type="entry name" value="TPR_rpt"/>
</dbReference>
<keyword evidence="5" id="KW-0732">Signal</keyword>
<evidence type="ECO:0000313" key="6">
    <source>
        <dbReference type="EMBL" id="MBK1856389.1"/>
    </source>
</evidence>
<dbReference type="Gene3D" id="1.25.40.10">
    <property type="entry name" value="Tetratricopeptide repeat domain"/>
    <property type="match status" value="3"/>
</dbReference>
<feature type="chain" id="PRO_5042126351" evidence="5">
    <location>
        <begin position="31"/>
        <end position="1041"/>
    </location>
</feature>
<comment type="caution">
    <text evidence="6">The sequence shown here is derived from an EMBL/GenBank/DDBJ whole genome shotgun (WGS) entry which is preliminary data.</text>
</comment>
<evidence type="ECO:0000256" key="2">
    <source>
        <dbReference type="ARBA" id="ARBA00022803"/>
    </source>
</evidence>
<dbReference type="InterPro" id="IPR011990">
    <property type="entry name" value="TPR-like_helical_dom_sf"/>
</dbReference>
<feature type="region of interest" description="Disordered" evidence="4">
    <location>
        <begin position="1022"/>
        <end position="1041"/>
    </location>
</feature>
<evidence type="ECO:0000256" key="1">
    <source>
        <dbReference type="ARBA" id="ARBA00022737"/>
    </source>
</evidence>
<dbReference type="Pfam" id="PF13181">
    <property type="entry name" value="TPR_8"/>
    <property type="match status" value="1"/>
</dbReference>
<gene>
    <name evidence="6" type="ORF">JIN83_15555</name>
</gene>